<sequence length="56" mass="6035">MANTLFLAPASCAPYSAAPAAALLEPLELGYRIFSPEFLDELEEHYRALAVGRVPA</sequence>
<proteinExistence type="predicted"/>
<keyword evidence="2" id="KW-1185">Reference proteome</keyword>
<gene>
    <name evidence="1" type="ORF">IV500_04425</name>
</gene>
<evidence type="ECO:0000313" key="2">
    <source>
        <dbReference type="Proteomes" id="UP000655366"/>
    </source>
</evidence>
<accession>A0A931CML2</accession>
<dbReference type="Proteomes" id="UP000655366">
    <property type="component" value="Unassembled WGS sequence"/>
</dbReference>
<name>A0A931CML2_9MICC</name>
<dbReference type="EMBL" id="JADNYM010000005">
    <property type="protein sequence ID" value="MBG0738666.1"/>
    <property type="molecule type" value="Genomic_DNA"/>
</dbReference>
<protein>
    <submittedName>
        <fullName evidence="1">Uncharacterized protein</fullName>
    </submittedName>
</protein>
<reference evidence="1 2" key="1">
    <citation type="submission" date="2020-11" db="EMBL/GenBank/DDBJ databases">
        <title>Arthrobacter antarcticus sp. nov., isolated from Antarctic Soil.</title>
        <authorList>
            <person name="Li J."/>
        </authorList>
    </citation>
    <scope>NUCLEOTIDE SEQUENCE [LARGE SCALE GENOMIC DNA]</scope>
    <source>
        <strain evidence="1 2">Z1-20</strain>
    </source>
</reference>
<dbReference type="AlphaFoldDB" id="A0A931CML2"/>
<organism evidence="1 2">
    <name type="scientific">Arthrobacter terrae</name>
    <dbReference type="NCBI Taxonomy" id="2935737"/>
    <lineage>
        <taxon>Bacteria</taxon>
        <taxon>Bacillati</taxon>
        <taxon>Actinomycetota</taxon>
        <taxon>Actinomycetes</taxon>
        <taxon>Micrococcales</taxon>
        <taxon>Micrococcaceae</taxon>
        <taxon>Arthrobacter</taxon>
    </lineage>
</organism>
<comment type="caution">
    <text evidence="1">The sequence shown here is derived from an EMBL/GenBank/DDBJ whole genome shotgun (WGS) entry which is preliminary data.</text>
</comment>
<dbReference type="RefSeq" id="WP_196395619.1">
    <property type="nucleotide sequence ID" value="NZ_JADNYM010000005.1"/>
</dbReference>
<evidence type="ECO:0000313" key="1">
    <source>
        <dbReference type="EMBL" id="MBG0738666.1"/>
    </source>
</evidence>